<feature type="domain" description="DRBM" evidence="16">
    <location>
        <begin position="158"/>
        <end position="222"/>
    </location>
</feature>
<dbReference type="InterPro" id="IPR011907">
    <property type="entry name" value="RNase_III"/>
</dbReference>
<feature type="binding site" evidence="15">
    <location>
        <position position="46"/>
    </location>
    <ligand>
        <name>Mg(2+)</name>
        <dbReference type="ChEBI" id="CHEBI:18420"/>
    </ligand>
</feature>
<dbReference type="CDD" id="cd10845">
    <property type="entry name" value="DSRM_RNAse_III_family"/>
    <property type="match status" value="1"/>
</dbReference>
<evidence type="ECO:0000256" key="14">
    <source>
        <dbReference type="ARBA" id="ARBA00022884"/>
    </source>
</evidence>
<gene>
    <name evidence="15" type="primary">rnc</name>
    <name evidence="18" type="ORF">ABB55_24100</name>
</gene>
<dbReference type="EMBL" id="LJYW01000001">
    <property type="protein sequence ID" value="KPL54925.1"/>
    <property type="molecule type" value="Genomic_DNA"/>
</dbReference>
<proteinExistence type="inferred from homology"/>
<feature type="active site" evidence="15">
    <location>
        <position position="50"/>
    </location>
</feature>
<keyword evidence="8 15" id="KW-0819">tRNA processing</keyword>
<evidence type="ECO:0000256" key="12">
    <source>
        <dbReference type="ARBA" id="ARBA00022801"/>
    </source>
</evidence>
<dbReference type="HAMAP" id="MF_00104">
    <property type="entry name" value="RNase_III"/>
    <property type="match status" value="1"/>
</dbReference>
<dbReference type="GO" id="GO:0003725">
    <property type="term" value="F:double-stranded RNA binding"/>
    <property type="evidence" value="ECO:0007669"/>
    <property type="project" value="TreeGrafter"/>
</dbReference>
<dbReference type="InterPro" id="IPR000999">
    <property type="entry name" value="RNase_III_dom"/>
</dbReference>
<dbReference type="FunFam" id="3.30.160.20:FF:000003">
    <property type="entry name" value="Ribonuclease 3"/>
    <property type="match status" value="1"/>
</dbReference>
<dbReference type="GO" id="GO:0042802">
    <property type="term" value="F:identical protein binding"/>
    <property type="evidence" value="ECO:0007669"/>
    <property type="project" value="UniProtKB-ARBA"/>
</dbReference>
<dbReference type="PROSITE" id="PS50142">
    <property type="entry name" value="RNASE_3_2"/>
    <property type="match status" value="1"/>
</dbReference>
<keyword evidence="9 15" id="KW-0540">Nuclease</keyword>
<dbReference type="STRING" id="665126.ABB55_24100"/>
<dbReference type="GO" id="GO:0019843">
    <property type="term" value="F:rRNA binding"/>
    <property type="evidence" value="ECO:0007669"/>
    <property type="project" value="UniProtKB-KW"/>
</dbReference>
<dbReference type="GO" id="GO:0008033">
    <property type="term" value="P:tRNA processing"/>
    <property type="evidence" value="ECO:0007669"/>
    <property type="project" value="UniProtKB-KW"/>
</dbReference>
<dbReference type="SUPFAM" id="SSF69065">
    <property type="entry name" value="RNase III domain-like"/>
    <property type="match status" value="1"/>
</dbReference>
<comment type="cofactor">
    <cofactor evidence="15">
        <name>Mg(2+)</name>
        <dbReference type="ChEBI" id="CHEBI:18420"/>
    </cofactor>
</comment>
<evidence type="ECO:0000313" key="18">
    <source>
        <dbReference type="EMBL" id="KPL54925.1"/>
    </source>
</evidence>
<keyword evidence="7 15" id="KW-0507">mRNA processing</keyword>
<comment type="subunit">
    <text evidence="4 15">Homodimer.</text>
</comment>
<protein>
    <recommendedName>
        <fullName evidence="15">Ribonuclease 3</fullName>
        <ecNumber evidence="15">3.1.26.3</ecNumber>
    </recommendedName>
    <alternativeName>
        <fullName evidence="15">Ribonuclease III</fullName>
        <shortName evidence="15">RNase III</shortName>
    </alternativeName>
</protein>
<keyword evidence="19" id="KW-1185">Reference proteome</keyword>
<comment type="subcellular location">
    <subcellularLocation>
        <location evidence="2 15">Cytoplasm</location>
    </subcellularLocation>
</comment>
<dbReference type="NCBIfam" id="TIGR02191">
    <property type="entry name" value="RNaseIII"/>
    <property type="match status" value="1"/>
</dbReference>
<evidence type="ECO:0000256" key="7">
    <source>
        <dbReference type="ARBA" id="ARBA00022664"/>
    </source>
</evidence>
<dbReference type="AlphaFoldDB" id="A0A0P6W8I1"/>
<dbReference type="Gene3D" id="1.10.1520.10">
    <property type="entry name" value="Ribonuclease III domain"/>
    <property type="match status" value="1"/>
</dbReference>
<dbReference type="GO" id="GO:0004525">
    <property type="term" value="F:ribonuclease III activity"/>
    <property type="evidence" value="ECO:0007669"/>
    <property type="project" value="UniProtKB-UniRule"/>
</dbReference>
<evidence type="ECO:0000313" key="19">
    <source>
        <dbReference type="Proteomes" id="UP000048984"/>
    </source>
</evidence>
<dbReference type="PANTHER" id="PTHR11207:SF0">
    <property type="entry name" value="RIBONUCLEASE 3"/>
    <property type="match status" value="1"/>
</dbReference>
<evidence type="ECO:0000259" key="17">
    <source>
        <dbReference type="PROSITE" id="PS50142"/>
    </source>
</evidence>
<keyword evidence="10 15" id="KW-0479">Metal-binding</keyword>
<dbReference type="GO" id="GO:0006397">
    <property type="term" value="P:mRNA processing"/>
    <property type="evidence" value="ECO:0007669"/>
    <property type="project" value="UniProtKB-UniRule"/>
</dbReference>
<dbReference type="PROSITE" id="PS00517">
    <property type="entry name" value="RNASE_3_1"/>
    <property type="match status" value="1"/>
</dbReference>
<dbReference type="FunFam" id="1.10.1520.10:FF:000001">
    <property type="entry name" value="Ribonuclease 3"/>
    <property type="match status" value="1"/>
</dbReference>
<evidence type="ECO:0000256" key="9">
    <source>
        <dbReference type="ARBA" id="ARBA00022722"/>
    </source>
</evidence>
<feature type="binding site" evidence="15">
    <location>
        <position position="122"/>
    </location>
    <ligand>
        <name>Mg(2+)</name>
        <dbReference type="ChEBI" id="CHEBI:18420"/>
    </ligand>
</feature>
<dbReference type="Pfam" id="PF14622">
    <property type="entry name" value="Ribonucleas_3_3"/>
    <property type="match status" value="1"/>
</dbReference>
<keyword evidence="14 15" id="KW-0694">RNA-binding</keyword>
<keyword evidence="5 15" id="KW-0963">Cytoplasm</keyword>
<dbReference type="GO" id="GO:0005737">
    <property type="term" value="C:cytoplasm"/>
    <property type="evidence" value="ECO:0007669"/>
    <property type="project" value="UniProtKB-SubCell"/>
</dbReference>
<keyword evidence="6 15" id="KW-0698">rRNA processing</keyword>
<dbReference type="EC" id="3.1.26.3" evidence="15"/>
<comment type="caution">
    <text evidence="18">The sequence shown here is derived from an EMBL/GenBank/DDBJ whole genome shotgun (WGS) entry which is preliminary data.</text>
</comment>
<evidence type="ECO:0000256" key="3">
    <source>
        <dbReference type="ARBA" id="ARBA00010183"/>
    </source>
</evidence>
<dbReference type="GO" id="GO:0010468">
    <property type="term" value="P:regulation of gene expression"/>
    <property type="evidence" value="ECO:0007669"/>
    <property type="project" value="TreeGrafter"/>
</dbReference>
<reference evidence="18 19" key="2">
    <citation type="submission" date="2015-10" db="EMBL/GenBank/DDBJ databases">
        <title>Draft Genome Sequence of Prosthecomicrobium hirschii ATCC 27832.</title>
        <authorList>
            <person name="Daniel J."/>
            <person name="Givan S.A."/>
            <person name="Brun Y.V."/>
            <person name="Brown P.J."/>
        </authorList>
    </citation>
    <scope>NUCLEOTIDE SEQUENCE [LARGE SCALE GENOMIC DNA]</scope>
    <source>
        <strain evidence="18 19">16</strain>
    </source>
</reference>
<name>A0A0P6W8I1_9HYPH</name>
<sequence>MAQGMDPLAALEARIGYGFADRKLLTRALTHTSATSNPADSYQRLEFLGDRVLALSVAAMAYETYPRAEEGELARRLNALVKRETCAEIGRRLELGAVMRLGAGEAQTGGRNRTAILGDVTEALIAAIYLDGGFEPACAFVERHWRDMMMSARGPLRDAKTTLQEWVQGRGLPAPVYREVGRSGPDHDPEFTIAVDLAGLDGAEGRGRSKREAEQNAATAILVREGLWSEDGPIVAASER</sequence>
<keyword evidence="12 15" id="KW-0378">Hydrolase</keyword>
<dbReference type="PROSITE" id="PS50137">
    <property type="entry name" value="DS_RBD"/>
    <property type="match status" value="1"/>
</dbReference>
<dbReference type="Gene3D" id="3.30.160.20">
    <property type="match status" value="1"/>
</dbReference>
<feature type="domain" description="RNase III" evidence="17">
    <location>
        <begin position="8"/>
        <end position="133"/>
    </location>
</feature>
<evidence type="ECO:0000259" key="16">
    <source>
        <dbReference type="PROSITE" id="PS50137"/>
    </source>
</evidence>
<evidence type="ECO:0000256" key="8">
    <source>
        <dbReference type="ARBA" id="ARBA00022694"/>
    </source>
</evidence>
<evidence type="ECO:0000256" key="10">
    <source>
        <dbReference type="ARBA" id="ARBA00022723"/>
    </source>
</evidence>
<keyword evidence="15" id="KW-0699">rRNA-binding</keyword>
<dbReference type="SMART" id="SM00535">
    <property type="entry name" value="RIBOc"/>
    <property type="match status" value="1"/>
</dbReference>
<evidence type="ECO:0000256" key="5">
    <source>
        <dbReference type="ARBA" id="ARBA00022490"/>
    </source>
</evidence>
<dbReference type="GO" id="GO:0046872">
    <property type="term" value="F:metal ion binding"/>
    <property type="evidence" value="ECO:0007669"/>
    <property type="project" value="UniProtKB-KW"/>
</dbReference>
<evidence type="ECO:0000256" key="15">
    <source>
        <dbReference type="HAMAP-Rule" id="MF_00104"/>
    </source>
</evidence>
<dbReference type="CDD" id="cd00593">
    <property type="entry name" value="RIBOc"/>
    <property type="match status" value="1"/>
</dbReference>
<dbReference type="SUPFAM" id="SSF54768">
    <property type="entry name" value="dsRNA-binding domain-like"/>
    <property type="match status" value="1"/>
</dbReference>
<organism evidence="18 19">
    <name type="scientific">Prosthecodimorpha hirschii</name>
    <dbReference type="NCBI Taxonomy" id="665126"/>
    <lineage>
        <taxon>Bacteria</taxon>
        <taxon>Pseudomonadati</taxon>
        <taxon>Pseudomonadota</taxon>
        <taxon>Alphaproteobacteria</taxon>
        <taxon>Hyphomicrobiales</taxon>
        <taxon>Ancalomicrobiaceae</taxon>
        <taxon>Prosthecodimorpha</taxon>
    </lineage>
</organism>
<keyword evidence="11 15" id="KW-0255">Endonuclease</keyword>
<dbReference type="PANTHER" id="PTHR11207">
    <property type="entry name" value="RIBONUCLEASE III"/>
    <property type="match status" value="1"/>
</dbReference>
<evidence type="ECO:0000256" key="4">
    <source>
        <dbReference type="ARBA" id="ARBA00011738"/>
    </source>
</evidence>
<dbReference type="SMART" id="SM00358">
    <property type="entry name" value="DSRM"/>
    <property type="match status" value="1"/>
</dbReference>
<feature type="binding site" evidence="15">
    <location>
        <position position="119"/>
    </location>
    <ligand>
        <name>Mg(2+)</name>
        <dbReference type="ChEBI" id="CHEBI:18420"/>
    </ligand>
</feature>
<dbReference type="GO" id="GO:0006364">
    <property type="term" value="P:rRNA processing"/>
    <property type="evidence" value="ECO:0007669"/>
    <property type="project" value="UniProtKB-UniRule"/>
</dbReference>
<dbReference type="Proteomes" id="UP000048984">
    <property type="component" value="Unassembled WGS sequence"/>
</dbReference>
<comment type="function">
    <text evidence="15">Digests double-stranded RNA. Involved in the processing of primary rRNA transcript to yield the immediate precursors to the large and small rRNAs (23S and 16S). Processes some mRNAs, and tRNAs when they are encoded in the rRNA operon. Processes pre-crRNA and tracrRNA of type II CRISPR loci if present in the organism.</text>
</comment>
<comment type="similarity">
    <text evidence="3">Belongs to the ribonuclease III family.</text>
</comment>
<evidence type="ECO:0000256" key="6">
    <source>
        <dbReference type="ARBA" id="ARBA00022552"/>
    </source>
</evidence>
<comment type="catalytic activity">
    <reaction evidence="1 15">
        <text>Endonucleolytic cleavage to 5'-phosphomonoester.</text>
        <dbReference type="EC" id="3.1.26.3"/>
    </reaction>
</comment>
<keyword evidence="13 15" id="KW-0460">Magnesium</keyword>
<dbReference type="InterPro" id="IPR014720">
    <property type="entry name" value="dsRBD_dom"/>
</dbReference>
<evidence type="ECO:0000256" key="11">
    <source>
        <dbReference type="ARBA" id="ARBA00022759"/>
    </source>
</evidence>
<dbReference type="InterPro" id="IPR036389">
    <property type="entry name" value="RNase_III_sf"/>
</dbReference>
<evidence type="ECO:0000256" key="2">
    <source>
        <dbReference type="ARBA" id="ARBA00004496"/>
    </source>
</evidence>
<feature type="active site" evidence="15">
    <location>
        <position position="122"/>
    </location>
</feature>
<evidence type="ECO:0000256" key="13">
    <source>
        <dbReference type="ARBA" id="ARBA00022842"/>
    </source>
</evidence>
<evidence type="ECO:0000256" key="1">
    <source>
        <dbReference type="ARBA" id="ARBA00000109"/>
    </source>
</evidence>
<accession>A0A0P6W8I1</accession>
<reference evidence="18 19" key="1">
    <citation type="submission" date="2015-09" db="EMBL/GenBank/DDBJ databases">
        <authorList>
            <person name="Jackson K.R."/>
            <person name="Lunt B.L."/>
            <person name="Fisher J.N.B."/>
            <person name="Gardner A.V."/>
            <person name="Bailey M.E."/>
            <person name="Deus L.M."/>
            <person name="Earl A.S."/>
            <person name="Gibby P.D."/>
            <person name="Hartmann K.A."/>
            <person name="Liu J.E."/>
            <person name="Manci A.M."/>
            <person name="Nielsen D.A."/>
            <person name="Solomon M.B."/>
            <person name="Breakwell D.P."/>
            <person name="Burnett S.H."/>
            <person name="Grose J.H."/>
        </authorList>
    </citation>
    <scope>NUCLEOTIDE SEQUENCE [LARGE SCALE GENOMIC DNA]</scope>
    <source>
        <strain evidence="18 19">16</strain>
    </source>
</reference>
<dbReference type="RefSeq" id="WP_054361091.1">
    <property type="nucleotide sequence ID" value="NZ_LJYW01000001.1"/>
</dbReference>
<dbReference type="Pfam" id="PF00035">
    <property type="entry name" value="dsrm"/>
    <property type="match status" value="1"/>
</dbReference>